<evidence type="ECO:0000313" key="2">
    <source>
        <dbReference type="EMBL" id="KAF2792469.1"/>
    </source>
</evidence>
<evidence type="ECO:0000313" key="3">
    <source>
        <dbReference type="Proteomes" id="UP000799757"/>
    </source>
</evidence>
<dbReference type="CDD" id="cd18186">
    <property type="entry name" value="BTB_POZ_ZBTB_KLHL-like"/>
    <property type="match status" value="1"/>
</dbReference>
<proteinExistence type="predicted"/>
<feature type="non-terminal residue" evidence="2">
    <location>
        <position position="1"/>
    </location>
</feature>
<organism evidence="2 3">
    <name type="scientific">Melanomma pulvis-pyrius CBS 109.77</name>
    <dbReference type="NCBI Taxonomy" id="1314802"/>
    <lineage>
        <taxon>Eukaryota</taxon>
        <taxon>Fungi</taxon>
        <taxon>Dikarya</taxon>
        <taxon>Ascomycota</taxon>
        <taxon>Pezizomycotina</taxon>
        <taxon>Dothideomycetes</taxon>
        <taxon>Pleosporomycetidae</taxon>
        <taxon>Pleosporales</taxon>
        <taxon>Melanommataceae</taxon>
        <taxon>Melanomma</taxon>
    </lineage>
</organism>
<dbReference type="OrthoDB" id="5275938at2759"/>
<dbReference type="Proteomes" id="UP000799757">
    <property type="component" value="Unassembled WGS sequence"/>
</dbReference>
<sequence>NAKTVTLNDSWDLTLVVGTADEGHRQKLFRVSTSVLKLVSPIWKAMFSGRFAKSITKSLVPFPDDSADAFLTVLRIAHFKSHEIPQTMSPESLIELAQLCDKYKLSPIVLPYAKEKNWLQPLQGNWQAAPQNAELQNWIYLTSIFNLDNDCENLINSLAMKVKVDKKDLRFYYMDDLKKVKLSEELPNQI</sequence>
<dbReference type="InterPro" id="IPR011333">
    <property type="entry name" value="SKP1/BTB/POZ_sf"/>
</dbReference>
<accession>A0A6A6X7X9</accession>
<dbReference type="Gene3D" id="3.30.710.10">
    <property type="entry name" value="Potassium Channel Kv1.1, Chain A"/>
    <property type="match status" value="1"/>
</dbReference>
<dbReference type="Pfam" id="PF00651">
    <property type="entry name" value="BTB"/>
    <property type="match status" value="1"/>
</dbReference>
<feature type="non-terminal residue" evidence="2">
    <location>
        <position position="190"/>
    </location>
</feature>
<dbReference type="InterPro" id="IPR000210">
    <property type="entry name" value="BTB/POZ_dom"/>
</dbReference>
<reference evidence="2" key="1">
    <citation type="journal article" date="2020" name="Stud. Mycol.">
        <title>101 Dothideomycetes genomes: a test case for predicting lifestyles and emergence of pathogens.</title>
        <authorList>
            <person name="Haridas S."/>
            <person name="Albert R."/>
            <person name="Binder M."/>
            <person name="Bloem J."/>
            <person name="Labutti K."/>
            <person name="Salamov A."/>
            <person name="Andreopoulos B."/>
            <person name="Baker S."/>
            <person name="Barry K."/>
            <person name="Bills G."/>
            <person name="Bluhm B."/>
            <person name="Cannon C."/>
            <person name="Castanera R."/>
            <person name="Culley D."/>
            <person name="Daum C."/>
            <person name="Ezra D."/>
            <person name="Gonzalez J."/>
            <person name="Henrissat B."/>
            <person name="Kuo A."/>
            <person name="Liang C."/>
            <person name="Lipzen A."/>
            <person name="Lutzoni F."/>
            <person name="Magnuson J."/>
            <person name="Mondo S."/>
            <person name="Nolan M."/>
            <person name="Ohm R."/>
            <person name="Pangilinan J."/>
            <person name="Park H.-J."/>
            <person name="Ramirez L."/>
            <person name="Alfaro M."/>
            <person name="Sun H."/>
            <person name="Tritt A."/>
            <person name="Yoshinaga Y."/>
            <person name="Zwiers L.-H."/>
            <person name="Turgeon B."/>
            <person name="Goodwin S."/>
            <person name="Spatafora J."/>
            <person name="Crous P."/>
            <person name="Grigoriev I."/>
        </authorList>
    </citation>
    <scope>NUCLEOTIDE SEQUENCE</scope>
    <source>
        <strain evidence="2">CBS 109.77</strain>
    </source>
</reference>
<dbReference type="PROSITE" id="PS50097">
    <property type="entry name" value="BTB"/>
    <property type="match status" value="1"/>
</dbReference>
<keyword evidence="3" id="KW-1185">Reference proteome</keyword>
<feature type="domain" description="BTB" evidence="1">
    <location>
        <begin position="11"/>
        <end position="86"/>
    </location>
</feature>
<protein>
    <recommendedName>
        <fullName evidence="1">BTB domain-containing protein</fullName>
    </recommendedName>
</protein>
<evidence type="ECO:0000259" key="1">
    <source>
        <dbReference type="PROSITE" id="PS50097"/>
    </source>
</evidence>
<name>A0A6A6X7X9_9PLEO</name>
<dbReference type="EMBL" id="MU001968">
    <property type="protein sequence ID" value="KAF2792469.1"/>
    <property type="molecule type" value="Genomic_DNA"/>
</dbReference>
<dbReference type="SUPFAM" id="SSF54695">
    <property type="entry name" value="POZ domain"/>
    <property type="match status" value="1"/>
</dbReference>
<dbReference type="AlphaFoldDB" id="A0A6A6X7X9"/>
<gene>
    <name evidence="2" type="ORF">K505DRAFT_188399</name>
</gene>